<gene>
    <name evidence="1" type="ORF">BECKTUN1418D_GA0071000_100312</name>
</gene>
<organism evidence="1">
    <name type="scientific">Candidatus Kentrum sp. TUN</name>
    <dbReference type="NCBI Taxonomy" id="2126343"/>
    <lineage>
        <taxon>Bacteria</taxon>
        <taxon>Pseudomonadati</taxon>
        <taxon>Pseudomonadota</taxon>
        <taxon>Gammaproteobacteria</taxon>
        <taxon>Candidatus Kentrum</taxon>
    </lineage>
</organism>
<proteinExistence type="predicted"/>
<sequence length="68" mass="8172">MHTVTCLRKNRHSLNTILNARITDLIKRLAKLHLKRQGMIWHEFNQNHFRKTPSICEAKRKNKQIINL</sequence>
<dbReference type="EMBL" id="CAADFX010000003">
    <property type="protein sequence ID" value="VFK50898.1"/>
    <property type="molecule type" value="Genomic_DNA"/>
</dbReference>
<protein>
    <submittedName>
        <fullName evidence="1">Uncharacterized protein</fullName>
    </submittedName>
</protein>
<reference evidence="1" key="1">
    <citation type="submission" date="2019-02" db="EMBL/GenBank/DDBJ databases">
        <authorList>
            <person name="Gruber-Vodicka R. H."/>
            <person name="Seah K. B. B."/>
        </authorList>
    </citation>
    <scope>NUCLEOTIDE SEQUENCE</scope>
    <source>
        <strain evidence="1">BECK_BY1</strain>
    </source>
</reference>
<accession>A0A450ZB51</accession>
<name>A0A450ZB51_9GAMM</name>
<dbReference type="AlphaFoldDB" id="A0A450ZB51"/>
<evidence type="ECO:0000313" key="1">
    <source>
        <dbReference type="EMBL" id="VFK50898.1"/>
    </source>
</evidence>